<accession>A0A9D1KXN5</accession>
<dbReference type="InterPro" id="IPR028979">
    <property type="entry name" value="Ser_kin/Pase_Hpr-like_N_sf"/>
</dbReference>
<dbReference type="InterPro" id="IPR038222">
    <property type="entry name" value="DHHA2_dom_sf"/>
</dbReference>
<evidence type="ECO:0000256" key="2">
    <source>
        <dbReference type="ARBA" id="ARBA00012146"/>
    </source>
</evidence>
<dbReference type="InterPro" id="IPR000644">
    <property type="entry name" value="CBS_dom"/>
</dbReference>
<comment type="catalytic activity">
    <reaction evidence="7">
        <text>diphosphate + H2O = 2 phosphate + H(+)</text>
        <dbReference type="Rhea" id="RHEA:24576"/>
        <dbReference type="ChEBI" id="CHEBI:15377"/>
        <dbReference type="ChEBI" id="CHEBI:15378"/>
        <dbReference type="ChEBI" id="CHEBI:33019"/>
        <dbReference type="ChEBI" id="CHEBI:43474"/>
        <dbReference type="EC" id="3.6.1.1"/>
    </reaction>
</comment>
<evidence type="ECO:0000313" key="10">
    <source>
        <dbReference type="EMBL" id="HIU02690.1"/>
    </source>
</evidence>
<dbReference type="AlphaFoldDB" id="A0A9D1KXN5"/>
<dbReference type="GO" id="GO:0004427">
    <property type="term" value="F:inorganic diphosphate phosphatase activity"/>
    <property type="evidence" value="ECO:0007669"/>
    <property type="project" value="UniProtKB-EC"/>
</dbReference>
<comment type="caution">
    <text evidence="10">The sequence shown here is derived from an EMBL/GenBank/DDBJ whole genome shotgun (WGS) entry which is preliminary data.</text>
</comment>
<organism evidence="10 11">
    <name type="scientific">Candidatus Onthocola gallistercoris</name>
    <dbReference type="NCBI Taxonomy" id="2840876"/>
    <lineage>
        <taxon>Bacteria</taxon>
        <taxon>Bacillati</taxon>
        <taxon>Bacillota</taxon>
        <taxon>Bacilli</taxon>
        <taxon>Candidatus Onthocola</taxon>
    </lineage>
</organism>
<name>A0A9D1KXN5_9FIRM</name>
<dbReference type="NCBIfam" id="NF011442">
    <property type="entry name" value="PRK14869.1-4"/>
    <property type="match status" value="1"/>
</dbReference>
<dbReference type="InterPro" id="IPR010766">
    <property type="entry name" value="DRTGG"/>
</dbReference>
<dbReference type="Gene3D" id="3.40.1390.20">
    <property type="entry name" value="HprK N-terminal domain-like"/>
    <property type="match status" value="1"/>
</dbReference>
<dbReference type="Pfam" id="PF01368">
    <property type="entry name" value="DHH"/>
    <property type="match status" value="1"/>
</dbReference>
<dbReference type="SMART" id="SM01131">
    <property type="entry name" value="DHHA2"/>
    <property type="match status" value="1"/>
</dbReference>
<dbReference type="Gene3D" id="3.10.310.20">
    <property type="entry name" value="DHHA2 domain"/>
    <property type="match status" value="1"/>
</dbReference>
<evidence type="ECO:0000259" key="9">
    <source>
        <dbReference type="PROSITE" id="PS51371"/>
    </source>
</evidence>
<reference evidence="10" key="2">
    <citation type="journal article" date="2021" name="PeerJ">
        <title>Extensive microbial diversity within the chicken gut microbiome revealed by metagenomics and culture.</title>
        <authorList>
            <person name="Gilroy R."/>
            <person name="Ravi A."/>
            <person name="Getino M."/>
            <person name="Pursley I."/>
            <person name="Horton D.L."/>
            <person name="Alikhan N.F."/>
            <person name="Baker D."/>
            <person name="Gharbi K."/>
            <person name="Hall N."/>
            <person name="Watson M."/>
            <person name="Adriaenssens E.M."/>
            <person name="Foster-Nyarko E."/>
            <person name="Jarju S."/>
            <person name="Secka A."/>
            <person name="Antonio M."/>
            <person name="Oren A."/>
            <person name="Chaudhuri R.R."/>
            <person name="La Ragione R."/>
            <person name="Hildebrand F."/>
            <person name="Pallen M.J."/>
        </authorList>
    </citation>
    <scope>NUCLEOTIDE SEQUENCE</scope>
    <source>
        <strain evidence="10">CHK187-14744</strain>
    </source>
</reference>
<dbReference type="Pfam" id="PF02833">
    <property type="entry name" value="DHHA2"/>
    <property type="match status" value="1"/>
</dbReference>
<protein>
    <recommendedName>
        <fullName evidence="2">inorganic diphosphatase</fullName>
        <ecNumber evidence="2">3.6.1.1</ecNumber>
    </recommendedName>
    <alternativeName>
        <fullName evidence="6">Pyrophosphate phospho-hydrolase</fullName>
    </alternativeName>
</protein>
<dbReference type="GO" id="GO:0046872">
    <property type="term" value="F:metal ion binding"/>
    <property type="evidence" value="ECO:0007669"/>
    <property type="project" value="UniProtKB-KW"/>
</dbReference>
<dbReference type="PROSITE" id="PS51371">
    <property type="entry name" value="CBS"/>
    <property type="match status" value="1"/>
</dbReference>
<dbReference type="InterPro" id="IPR038763">
    <property type="entry name" value="DHH_sf"/>
</dbReference>
<gene>
    <name evidence="10" type="ORF">IAB63_05505</name>
</gene>
<evidence type="ECO:0000256" key="5">
    <source>
        <dbReference type="ARBA" id="ARBA00023211"/>
    </source>
</evidence>
<evidence type="ECO:0000256" key="3">
    <source>
        <dbReference type="ARBA" id="ARBA00022723"/>
    </source>
</evidence>
<feature type="domain" description="CBS" evidence="9">
    <location>
        <begin position="98"/>
        <end position="158"/>
    </location>
</feature>
<dbReference type="Proteomes" id="UP000824164">
    <property type="component" value="Unassembled WGS sequence"/>
</dbReference>
<dbReference type="EC" id="3.6.1.1" evidence="2"/>
<reference evidence="10" key="1">
    <citation type="submission" date="2020-10" db="EMBL/GenBank/DDBJ databases">
        <authorList>
            <person name="Gilroy R."/>
        </authorList>
    </citation>
    <scope>NUCLEOTIDE SEQUENCE</scope>
    <source>
        <strain evidence="10">CHK187-14744</strain>
    </source>
</reference>
<keyword evidence="3" id="KW-0479">Metal-binding</keyword>
<dbReference type="PANTHER" id="PTHR12112:SF22">
    <property type="entry name" value="MANGANESE-DEPENDENT INORGANIC PYROPHOSPHATASE-RELATED"/>
    <property type="match status" value="1"/>
</dbReference>
<dbReference type="Pfam" id="PF00571">
    <property type="entry name" value="CBS"/>
    <property type="match status" value="2"/>
</dbReference>
<dbReference type="Gene3D" id="3.10.580.10">
    <property type="entry name" value="CBS-domain"/>
    <property type="match status" value="1"/>
</dbReference>
<dbReference type="Pfam" id="PF07085">
    <property type="entry name" value="DRTGG"/>
    <property type="match status" value="1"/>
</dbReference>
<dbReference type="InterPro" id="IPR046342">
    <property type="entry name" value="CBS_dom_sf"/>
</dbReference>
<evidence type="ECO:0000256" key="6">
    <source>
        <dbReference type="ARBA" id="ARBA00032535"/>
    </source>
</evidence>
<keyword evidence="4 10" id="KW-0378">Hydrolase</keyword>
<dbReference type="GO" id="GO:0005737">
    <property type="term" value="C:cytoplasm"/>
    <property type="evidence" value="ECO:0007669"/>
    <property type="project" value="InterPro"/>
</dbReference>
<comment type="cofactor">
    <cofactor evidence="1">
        <name>Mn(2+)</name>
        <dbReference type="ChEBI" id="CHEBI:29035"/>
    </cofactor>
</comment>
<evidence type="ECO:0000256" key="1">
    <source>
        <dbReference type="ARBA" id="ARBA00001936"/>
    </source>
</evidence>
<sequence>MEKEREKEIYVIGHRNPDTDSVCSAIAYARLKNAIAAKIRQNGSDEGYQDFIIDSNYKDAVYVAAAAGQMNTETDFVLNYFKVPEPRYMNVIRTQVRDIRVAHPIGIQPDMSLRKAWETMRDQNHSTLAIIDDEGKFGGLISMSDLARSYMSVLNNQILAEAHTPIRNIIETLRGTLVAGRDDICLTKGKLVVATSNVDVLAKFIEKDDLVILANRYEAQLCAIENHASCLIVCDGSKVSRTIRKMAEQNNCTVISTPFDTYTVTRSINQSIPVSHFMLSNSDGLVYFRDKEFVSEIKGIMMNQRYRDFPVVTNDDHYYGMISRRSLINMESKKVILVDHNEQAQAAEGVVEAEIIEIIDHHKLGTVETIQPVKVRSQPVGCTATIIYQMYRENAIDIPKDTAGILCAAIISDTLLFRSPTCTMEDESAANVLSKIAGIDMELFAAEMFEAGSNLRKKTDSEIFYQDYKMFSSGEIHYGVGQVISMNSEELEDIQGRMLAYMESVRESKRLSMVLFMLTNVLTESTRLLFVGKEAKIYVETSFGMTPHNDYVDLQGVVSRKKQLIPRLMATLQQ</sequence>
<dbReference type="SMART" id="SM00116">
    <property type="entry name" value="CBS"/>
    <property type="match status" value="2"/>
</dbReference>
<proteinExistence type="predicted"/>
<dbReference type="SUPFAM" id="SSF75138">
    <property type="entry name" value="HprK N-terminal domain-like"/>
    <property type="match status" value="1"/>
</dbReference>
<dbReference type="InterPro" id="IPR004097">
    <property type="entry name" value="DHHA2"/>
</dbReference>
<dbReference type="NCBIfam" id="NF011443">
    <property type="entry name" value="PRK14869.1-5"/>
    <property type="match status" value="1"/>
</dbReference>
<keyword evidence="5" id="KW-0464">Manganese</keyword>
<dbReference type="InterPro" id="IPR001667">
    <property type="entry name" value="DDH_dom"/>
</dbReference>
<dbReference type="PANTHER" id="PTHR12112">
    <property type="entry name" value="BNIP - RELATED"/>
    <property type="match status" value="1"/>
</dbReference>
<dbReference type="SUPFAM" id="SSF54631">
    <property type="entry name" value="CBS-domain pair"/>
    <property type="match status" value="1"/>
</dbReference>
<dbReference type="SUPFAM" id="SSF64182">
    <property type="entry name" value="DHH phosphoesterases"/>
    <property type="match status" value="1"/>
</dbReference>
<evidence type="ECO:0000256" key="4">
    <source>
        <dbReference type="ARBA" id="ARBA00022801"/>
    </source>
</evidence>
<evidence type="ECO:0000256" key="8">
    <source>
        <dbReference type="PROSITE-ProRule" id="PRU00703"/>
    </source>
</evidence>
<evidence type="ECO:0000313" key="11">
    <source>
        <dbReference type="Proteomes" id="UP000824164"/>
    </source>
</evidence>
<dbReference type="FunFam" id="3.90.1640.10:FF:000001">
    <property type="entry name" value="Probable manganese-dependent inorganic pyrophosphatase"/>
    <property type="match status" value="1"/>
</dbReference>
<evidence type="ECO:0000256" key="7">
    <source>
        <dbReference type="ARBA" id="ARBA00047820"/>
    </source>
</evidence>
<keyword evidence="8" id="KW-0129">CBS domain</keyword>
<dbReference type="EMBL" id="DVLT01000038">
    <property type="protein sequence ID" value="HIU02690.1"/>
    <property type="molecule type" value="Genomic_DNA"/>
</dbReference>